<dbReference type="InterPro" id="IPR003877">
    <property type="entry name" value="SPRY_dom"/>
</dbReference>
<evidence type="ECO:0000259" key="8">
    <source>
        <dbReference type="PROSITE" id="PS50853"/>
    </source>
</evidence>
<feature type="domain" description="B box-type" evidence="6">
    <location>
        <begin position="176"/>
        <end position="218"/>
    </location>
</feature>
<dbReference type="SUPFAM" id="SSF57845">
    <property type="entry name" value="B-box zinc-binding domain"/>
    <property type="match status" value="1"/>
</dbReference>
<dbReference type="AlphaFoldDB" id="T2M630"/>
<keyword evidence="2 5" id="KW-0863">Zinc-finger</keyword>
<dbReference type="PROSITE" id="PS50853">
    <property type="entry name" value="FN3"/>
    <property type="match status" value="1"/>
</dbReference>
<evidence type="ECO:0000256" key="1">
    <source>
        <dbReference type="ARBA" id="ARBA00022723"/>
    </source>
</evidence>
<feature type="domain" description="B30.2/SPRY" evidence="7">
    <location>
        <begin position="472"/>
        <end position="658"/>
    </location>
</feature>
<dbReference type="InterPro" id="IPR013083">
    <property type="entry name" value="Znf_RING/FYVE/PHD"/>
</dbReference>
<protein>
    <submittedName>
        <fullName evidence="9">E3 ubiquitin-protein ligase TRIM9</fullName>
    </submittedName>
</protein>
<reference evidence="9" key="1">
    <citation type="journal article" date="2013" name="Genome Biol. Evol.">
        <title>Punctuated emergences of genetic and phenotypic innovations in eumetazoan, bilaterian, euteleostome, and hominidae ancestors.</title>
        <authorList>
            <person name="Wenger Y."/>
            <person name="Galliot B."/>
        </authorList>
    </citation>
    <scope>NUCLEOTIDE SEQUENCE</scope>
    <source>
        <tissue evidence="9">Whole animals</tissue>
    </source>
</reference>
<dbReference type="Gene3D" id="3.30.160.60">
    <property type="entry name" value="Classic Zinc Finger"/>
    <property type="match status" value="1"/>
</dbReference>
<evidence type="ECO:0000256" key="3">
    <source>
        <dbReference type="ARBA" id="ARBA00022833"/>
    </source>
</evidence>
<keyword evidence="3" id="KW-0862">Zinc</keyword>
<keyword evidence="4" id="KW-0175">Coiled coil</keyword>
<proteinExistence type="evidence at transcript level"/>
<dbReference type="SMART" id="SM00184">
    <property type="entry name" value="RING"/>
    <property type="match status" value="2"/>
</dbReference>
<dbReference type="FunFam" id="2.60.40.10:FF:000178">
    <property type="entry name" value="E3 ubiquitin-protein ligase TRIM9 isoform X1"/>
    <property type="match status" value="1"/>
</dbReference>
<dbReference type="SMART" id="SM00449">
    <property type="entry name" value="SPRY"/>
    <property type="match status" value="1"/>
</dbReference>
<dbReference type="Gene3D" id="4.10.830.40">
    <property type="match status" value="1"/>
</dbReference>
<dbReference type="SUPFAM" id="SSF49265">
    <property type="entry name" value="Fibronectin type III"/>
    <property type="match status" value="1"/>
</dbReference>
<evidence type="ECO:0000256" key="4">
    <source>
        <dbReference type="ARBA" id="ARBA00023054"/>
    </source>
</evidence>
<gene>
    <name evidence="9" type="primary">TRIM9</name>
</gene>
<dbReference type="InterPro" id="IPR001870">
    <property type="entry name" value="B30.2/SPRY"/>
</dbReference>
<feature type="non-terminal residue" evidence="9">
    <location>
        <position position="1"/>
    </location>
</feature>
<dbReference type="InterPro" id="IPR013783">
    <property type="entry name" value="Ig-like_fold"/>
</dbReference>
<dbReference type="CDD" id="cd00063">
    <property type="entry name" value="FN3"/>
    <property type="match status" value="1"/>
</dbReference>
<dbReference type="SMART" id="SM00060">
    <property type="entry name" value="FN3"/>
    <property type="match status" value="1"/>
</dbReference>
<evidence type="ECO:0000259" key="6">
    <source>
        <dbReference type="PROSITE" id="PS50119"/>
    </source>
</evidence>
<dbReference type="Gene3D" id="2.60.40.10">
    <property type="entry name" value="Immunoglobulins"/>
    <property type="match status" value="1"/>
</dbReference>
<dbReference type="InterPro" id="IPR043136">
    <property type="entry name" value="B30.2/SPRY_sf"/>
</dbReference>
<dbReference type="CDD" id="cd12889">
    <property type="entry name" value="SPRY_PRY_TRIM67_9"/>
    <property type="match status" value="1"/>
</dbReference>
<dbReference type="PROSITE" id="PS50119">
    <property type="entry name" value="ZF_BBOX"/>
    <property type="match status" value="1"/>
</dbReference>
<accession>T2M630</accession>
<dbReference type="EMBL" id="HAAD01001284">
    <property type="protein sequence ID" value="CDG67516.1"/>
    <property type="molecule type" value="mRNA"/>
</dbReference>
<keyword evidence="1" id="KW-0479">Metal-binding</keyword>
<dbReference type="SUPFAM" id="SSF49899">
    <property type="entry name" value="Concanavalin A-like lectins/glucanases"/>
    <property type="match status" value="1"/>
</dbReference>
<dbReference type="InterPro" id="IPR013320">
    <property type="entry name" value="ConA-like_dom_sf"/>
</dbReference>
<feature type="domain" description="Fibronectin type-III" evidence="8">
    <location>
        <begin position="395"/>
        <end position="490"/>
    </location>
</feature>
<evidence type="ECO:0000259" key="7">
    <source>
        <dbReference type="PROSITE" id="PS50188"/>
    </source>
</evidence>
<dbReference type="GO" id="GO:0008270">
    <property type="term" value="F:zinc ion binding"/>
    <property type="evidence" value="ECO:0007669"/>
    <property type="project" value="UniProtKB-KW"/>
</dbReference>
<organism evidence="9">
    <name type="scientific">Hydra vulgaris</name>
    <name type="common">Hydra</name>
    <name type="synonym">Hydra attenuata</name>
    <dbReference type="NCBI Taxonomy" id="6087"/>
    <lineage>
        <taxon>Eukaryota</taxon>
        <taxon>Metazoa</taxon>
        <taxon>Cnidaria</taxon>
        <taxon>Hydrozoa</taxon>
        <taxon>Hydroidolina</taxon>
        <taxon>Anthoathecata</taxon>
        <taxon>Aplanulata</taxon>
        <taxon>Hydridae</taxon>
        <taxon>Hydra</taxon>
    </lineage>
</organism>
<evidence type="ECO:0000256" key="5">
    <source>
        <dbReference type="PROSITE-ProRule" id="PRU00024"/>
    </source>
</evidence>
<dbReference type="PANTHER" id="PTHR24099">
    <property type="entry name" value="E3 UBIQUITIN-PROTEIN LIGASE TRIM36-RELATED"/>
    <property type="match status" value="1"/>
</dbReference>
<dbReference type="InterPro" id="IPR050617">
    <property type="entry name" value="E3_ligase_FN3/SPRY"/>
</dbReference>
<dbReference type="SUPFAM" id="SSF57850">
    <property type="entry name" value="RING/U-box"/>
    <property type="match status" value="1"/>
</dbReference>
<dbReference type="InterPro" id="IPR036116">
    <property type="entry name" value="FN3_sf"/>
</dbReference>
<dbReference type="Gene3D" id="2.60.120.920">
    <property type="match status" value="1"/>
</dbReference>
<evidence type="ECO:0000256" key="2">
    <source>
        <dbReference type="ARBA" id="ARBA00022771"/>
    </source>
</evidence>
<dbReference type="Pfam" id="PF00622">
    <property type="entry name" value="SPRY"/>
    <property type="match status" value="1"/>
</dbReference>
<dbReference type="Gene3D" id="3.30.40.10">
    <property type="entry name" value="Zinc/RING finger domain, C3HC4 (zinc finger)"/>
    <property type="match status" value="1"/>
</dbReference>
<dbReference type="SMART" id="SM00336">
    <property type="entry name" value="BBOX"/>
    <property type="match status" value="2"/>
</dbReference>
<dbReference type="Pfam" id="PF00041">
    <property type="entry name" value="fn3"/>
    <property type="match status" value="1"/>
</dbReference>
<dbReference type="InterPro" id="IPR003961">
    <property type="entry name" value="FN3_dom"/>
</dbReference>
<evidence type="ECO:0000313" key="9">
    <source>
        <dbReference type="EMBL" id="CDG67516.1"/>
    </source>
</evidence>
<dbReference type="Pfam" id="PF00643">
    <property type="entry name" value="zf-B_box"/>
    <property type="match status" value="1"/>
</dbReference>
<dbReference type="PANTHER" id="PTHR24099:SF15">
    <property type="entry name" value="E3 UBIQUITIN-PROTEIN LIGASE TRIM9"/>
    <property type="match status" value="1"/>
</dbReference>
<dbReference type="InterPro" id="IPR001841">
    <property type="entry name" value="Znf_RING"/>
</dbReference>
<name>T2M630_HYDVU</name>
<dbReference type="OrthoDB" id="295536at2759"/>
<sequence length="702" mass="78723">MDVPDGLYNELKCVKCLCLLTNPLSLPCSHNICYKCAKESLVTESQVQSHFEPYQVDKSGYKNKEKKASLNQISSSTPALVCSKCCIYFILDERGVDGLTKNLILERLVEKQKVLCCELDCQLCETTPSAKASFTCEQCLVSYCYKCLAIYHPKRGPLASHSLVEPQFQRIKHIKKENLTCSEHVDENISMYCALCKTPVCYLCFDEGRHKGHESKALGIMFKDQKIKAGRIKGGTLIQNGEDAVFALKVTFLDYCETENGVELESLVVAKIDELVLQLEKKKLDLIEHISSVVAAQNQQLILQKDNITKTTTSLSALIHYTKEVLKETDPSTFLSISSSLCSRVASTLKTMIKVETLDPAVLSEIDLSLSIQSIEDVITNTHFQKAQPKKKIKKPSPPVMLLEKCTVKYNTIALEWRDPPGNLNQVDLYIVELDDGLNGSFQDVLKTKETSCILKGLQCSSTYRVKVRCVNSAGESQPGQTIIMNTSKLAVFQFDKENSHSDIVHSNKNRTITCTSFENRVALCDIGFCRGKHYWEVHIDRYEGNPDPAIGVAQQGCIKDAILGKDNKAWSIYVDSTRSWFQHNNAHMFRSEGGIATASTIGLFLDMENSRLTFYRNKIKHGPVEFPDMKKAGIVYPAFSLNRNVTLTLFTGQELPAEIGQSILCQEITCDKDLMSRDYDKDLMTRVAAQVGQEIAMISWF</sequence>
<dbReference type="InterPro" id="IPR000315">
    <property type="entry name" value="Znf_B-box"/>
</dbReference>
<dbReference type="PROSITE" id="PS50188">
    <property type="entry name" value="B302_SPRY"/>
    <property type="match status" value="1"/>
</dbReference>